<sequence length="472" mass="52348">MQRKNILSCLLILLCLLSPGFSCRADAVETKIMGFTDVTTQLADTTFGDRGSTDIFQGTQRSRIWLMMNASENVGGTMMFELDNIWGRDAPGMQGGQLGADGVNIGIKEAYIDWKIPDSTIRVRMGILPFILPGIGAINPYTHEVDSVTTMWARGAGVMLSGSLTENIDLTTFWLRPANDNSADGFMDNADMGGFILPFRWEGFDIRPWGMVSFSGRNDPVFTYRPTLTPAYPVHTGPGTLTEDNPADYAVGWWAGVAATVTALDPWKFGLDFNYGNIRGVTEDMNRSGWYVSALAEYKLDAVVPGLLAWYASGDDGDPHNGSERMPTILGNWYGSAMGFSGQFDNFAWQSQLVGLEPTGTWGVSAYLRDFSFIPDVTHTLRALFYGGTNDDNMAGYVGDGYTKVLGTPTWLYLTQSDHVVEVNFNTTWKVYDNLFWAIEASWMNLHRGNCWDLPSHRDNGYRIASTVRFVF</sequence>
<reference evidence="2" key="2">
    <citation type="submission" date="2021-04" db="EMBL/GenBank/DDBJ databases">
        <authorList>
            <person name="Gilroy R."/>
        </authorList>
    </citation>
    <scope>NUCLEOTIDE SEQUENCE</scope>
    <source>
        <strain evidence="2">5032</strain>
    </source>
</reference>
<accession>A0A9D2KQR3</accession>
<evidence type="ECO:0000256" key="1">
    <source>
        <dbReference type="SAM" id="SignalP"/>
    </source>
</evidence>
<keyword evidence="1" id="KW-0732">Signal</keyword>
<gene>
    <name evidence="2" type="ORF">H9784_10900</name>
</gene>
<protein>
    <submittedName>
        <fullName evidence="2">Outer membrane homotrimeric porin</fullName>
    </submittedName>
</protein>
<dbReference type="AlphaFoldDB" id="A0A9D2KQR3"/>
<dbReference type="EMBL" id="DWZD01000053">
    <property type="protein sequence ID" value="HJA80052.1"/>
    <property type="molecule type" value="Genomic_DNA"/>
</dbReference>
<feature type="chain" id="PRO_5038425609" evidence="1">
    <location>
        <begin position="25"/>
        <end position="472"/>
    </location>
</feature>
<name>A0A9D2KQR3_9BACT</name>
<feature type="signal peptide" evidence="1">
    <location>
        <begin position="1"/>
        <end position="24"/>
    </location>
</feature>
<dbReference type="NCBIfam" id="NF033939">
    <property type="entry name" value="DESULF_POR1"/>
    <property type="match status" value="1"/>
</dbReference>
<evidence type="ECO:0000313" key="2">
    <source>
        <dbReference type="EMBL" id="HJA80052.1"/>
    </source>
</evidence>
<proteinExistence type="predicted"/>
<dbReference type="InterPro" id="IPR059232">
    <property type="entry name" value="Porin_put"/>
</dbReference>
<organism evidence="2 3">
    <name type="scientific">Candidatus Desulfovibrio intestinavium</name>
    <dbReference type="NCBI Taxonomy" id="2838534"/>
    <lineage>
        <taxon>Bacteria</taxon>
        <taxon>Pseudomonadati</taxon>
        <taxon>Thermodesulfobacteriota</taxon>
        <taxon>Desulfovibrionia</taxon>
        <taxon>Desulfovibrionales</taxon>
        <taxon>Desulfovibrionaceae</taxon>
        <taxon>Desulfovibrio</taxon>
    </lineage>
</organism>
<reference evidence="2" key="1">
    <citation type="journal article" date="2021" name="PeerJ">
        <title>Extensive microbial diversity within the chicken gut microbiome revealed by metagenomics and culture.</title>
        <authorList>
            <person name="Gilroy R."/>
            <person name="Ravi A."/>
            <person name="Getino M."/>
            <person name="Pursley I."/>
            <person name="Horton D.L."/>
            <person name="Alikhan N.F."/>
            <person name="Baker D."/>
            <person name="Gharbi K."/>
            <person name="Hall N."/>
            <person name="Watson M."/>
            <person name="Adriaenssens E.M."/>
            <person name="Foster-Nyarko E."/>
            <person name="Jarju S."/>
            <person name="Secka A."/>
            <person name="Antonio M."/>
            <person name="Oren A."/>
            <person name="Chaudhuri R.R."/>
            <person name="La Ragione R."/>
            <person name="Hildebrand F."/>
            <person name="Pallen M.J."/>
        </authorList>
    </citation>
    <scope>NUCLEOTIDE SEQUENCE</scope>
    <source>
        <strain evidence="2">5032</strain>
    </source>
</reference>
<evidence type="ECO:0000313" key="3">
    <source>
        <dbReference type="Proteomes" id="UP000823821"/>
    </source>
</evidence>
<comment type="caution">
    <text evidence="2">The sequence shown here is derived from an EMBL/GenBank/DDBJ whole genome shotgun (WGS) entry which is preliminary data.</text>
</comment>
<dbReference type="Proteomes" id="UP000823821">
    <property type="component" value="Unassembled WGS sequence"/>
</dbReference>